<name>A0A382I1C6_9ZZZZ</name>
<protein>
    <submittedName>
        <fullName evidence="1">Uncharacterized protein</fullName>
    </submittedName>
</protein>
<accession>A0A382I1C6</accession>
<sequence length="390" mass="43799">MKSFKQHLAEDTAEDIIKMVPGGKDAEAVYETWVFIVARLSGSDTLPTSKDVDKALSDSEINPVGKKWINKLRKEIPQSREFLRKAIELIGADVKEVPNVPWGPSLEIIHNSIDKFYTNTPDKYKESGSKENTADIVFVTSGSAKELIKILPDSELDWDHKTGIVSVVGKDIKFVQISLKKGQGDARIGKLNTLINNLFGQQPQRPTQFASATNEEFEFLEEGFWSSVKSTITDVKDKIMAGVKKFISWAQKIFSFLSRSAINVGNKTIKKLQRSKVHKSVNNIINLTGNMSEEYITEKSGTEWPINAPLLKELKTLETEMIRKDAVNVAYNNIVLTASEINSLEKEGEVDFIIIDNKGTDPINETKHLISTVKDILRRKVGDMVNREEM</sequence>
<reference evidence="1" key="1">
    <citation type="submission" date="2018-05" db="EMBL/GenBank/DDBJ databases">
        <authorList>
            <person name="Lanie J.A."/>
            <person name="Ng W.-L."/>
            <person name="Kazmierczak K.M."/>
            <person name="Andrzejewski T.M."/>
            <person name="Davidsen T.M."/>
            <person name="Wayne K.J."/>
            <person name="Tettelin H."/>
            <person name="Glass J.I."/>
            <person name="Rusch D."/>
            <person name="Podicherti R."/>
            <person name="Tsui H.-C.T."/>
            <person name="Winkler M.E."/>
        </authorList>
    </citation>
    <scope>NUCLEOTIDE SEQUENCE</scope>
</reference>
<organism evidence="1">
    <name type="scientific">marine metagenome</name>
    <dbReference type="NCBI Taxonomy" id="408172"/>
    <lineage>
        <taxon>unclassified sequences</taxon>
        <taxon>metagenomes</taxon>
        <taxon>ecological metagenomes</taxon>
    </lineage>
</organism>
<dbReference type="AlphaFoldDB" id="A0A382I1C6"/>
<feature type="non-terminal residue" evidence="1">
    <location>
        <position position="390"/>
    </location>
</feature>
<gene>
    <name evidence="1" type="ORF">METZ01_LOCUS246039</name>
</gene>
<dbReference type="EMBL" id="UINC01064477">
    <property type="protein sequence ID" value="SVB93185.1"/>
    <property type="molecule type" value="Genomic_DNA"/>
</dbReference>
<proteinExistence type="predicted"/>
<evidence type="ECO:0000313" key="1">
    <source>
        <dbReference type="EMBL" id="SVB93185.1"/>
    </source>
</evidence>